<evidence type="ECO:0000313" key="3">
    <source>
        <dbReference type="Proteomes" id="UP000196573"/>
    </source>
</evidence>
<dbReference type="Proteomes" id="UP000196573">
    <property type="component" value="Unassembled WGS sequence"/>
</dbReference>
<accession>A0A1X7APQ6</accession>
<keyword evidence="1" id="KW-0732">Signal</keyword>
<sequence>MQNKQYCSASRKLWRAISSFSISLLAAAHIGLAQAESETTPELPHQEQEQPEKWAFGGIQIKNWKLEDKHAITLSLRSPTGIHSILAPLDSEHRPECSHLFHQARKAFESSQSSANTHYHCSNNFIHRIGSDATLVYEGDRWHVHELHWHNGWRTLSMRFADTPLSPPSMYHLFDLQGQLLDMSTRNGLLYKGLGIHPEPLPVALWEWLAGSYKSLGNLTLAAWHSGELGIHTAGALHYLNHRDWSHLGLNLLSMLIHGLESLEHLDHAGVGNHIHLDFHGDIIEASPYPHATSISWASAALILDIIERLHEHGHHEHVHSARGQIMALVETLHTGLHIYELAEALSDWINGNPAHDHSEHDHGHEAILNEITD</sequence>
<protein>
    <submittedName>
        <fullName evidence="2">Uncharacterized protein</fullName>
    </submittedName>
</protein>
<reference evidence="2 3" key="1">
    <citation type="submission" date="2017-03" db="EMBL/GenBank/DDBJ databases">
        <authorList>
            <person name="Afonso C.L."/>
            <person name="Miller P.J."/>
            <person name="Scott M.A."/>
            <person name="Spackman E."/>
            <person name="Goraichik I."/>
            <person name="Dimitrov K.M."/>
            <person name="Suarez D.L."/>
            <person name="Swayne D.E."/>
        </authorList>
    </citation>
    <scope>NUCLEOTIDE SEQUENCE [LARGE SCALE GENOMIC DNA]</scope>
    <source>
        <strain evidence="2">SB41UT1</strain>
    </source>
</reference>
<gene>
    <name evidence="2" type="ORF">EHSB41UT_03172</name>
</gene>
<dbReference type="RefSeq" id="WP_087111611.1">
    <property type="nucleotide sequence ID" value="NZ_CBCSCN010000007.1"/>
</dbReference>
<name>A0A1X7APQ6_9GAMM</name>
<dbReference type="EMBL" id="FWPT01000007">
    <property type="protein sequence ID" value="SMA49309.1"/>
    <property type="molecule type" value="Genomic_DNA"/>
</dbReference>
<proteinExistence type="predicted"/>
<dbReference type="AlphaFoldDB" id="A0A1X7APQ6"/>
<organism evidence="2 3">
    <name type="scientific">Parendozoicomonas haliclonae</name>
    <dbReference type="NCBI Taxonomy" id="1960125"/>
    <lineage>
        <taxon>Bacteria</taxon>
        <taxon>Pseudomonadati</taxon>
        <taxon>Pseudomonadota</taxon>
        <taxon>Gammaproteobacteria</taxon>
        <taxon>Oceanospirillales</taxon>
        <taxon>Endozoicomonadaceae</taxon>
        <taxon>Parendozoicomonas</taxon>
    </lineage>
</organism>
<keyword evidence="3" id="KW-1185">Reference proteome</keyword>
<dbReference type="OrthoDB" id="9856197at2"/>
<evidence type="ECO:0000313" key="2">
    <source>
        <dbReference type="EMBL" id="SMA49309.1"/>
    </source>
</evidence>
<feature type="signal peptide" evidence="1">
    <location>
        <begin position="1"/>
        <end position="35"/>
    </location>
</feature>
<feature type="chain" id="PRO_5013367226" evidence="1">
    <location>
        <begin position="36"/>
        <end position="374"/>
    </location>
</feature>
<evidence type="ECO:0000256" key="1">
    <source>
        <dbReference type="SAM" id="SignalP"/>
    </source>
</evidence>